<gene>
    <name evidence="1" type="ORF">HNR53_000087</name>
</gene>
<organism evidence="1 2">
    <name type="scientific">Bacillus benzoevorans</name>
    <dbReference type="NCBI Taxonomy" id="1456"/>
    <lineage>
        <taxon>Bacteria</taxon>
        <taxon>Bacillati</taxon>
        <taxon>Bacillota</taxon>
        <taxon>Bacilli</taxon>
        <taxon>Bacillales</taxon>
        <taxon>Bacillaceae</taxon>
        <taxon>Bacillus</taxon>
    </lineage>
</organism>
<protein>
    <submittedName>
        <fullName evidence="1">Spore germination protein PE</fullName>
    </submittedName>
</protein>
<evidence type="ECO:0000313" key="2">
    <source>
        <dbReference type="Proteomes" id="UP000531594"/>
    </source>
</evidence>
<dbReference type="RefSeq" id="WP_343065249.1">
    <property type="nucleotide sequence ID" value="NZ_JACHGK010000001.1"/>
</dbReference>
<evidence type="ECO:0000313" key="1">
    <source>
        <dbReference type="EMBL" id="MBB6443499.1"/>
    </source>
</evidence>
<dbReference type="EMBL" id="JACHGK010000001">
    <property type="protein sequence ID" value="MBB6443499.1"/>
    <property type="molecule type" value="Genomic_DNA"/>
</dbReference>
<reference evidence="1 2" key="1">
    <citation type="submission" date="2020-08" db="EMBL/GenBank/DDBJ databases">
        <title>Genomic Encyclopedia of Type Strains, Phase IV (KMG-IV): sequencing the most valuable type-strain genomes for metagenomic binning, comparative biology and taxonomic classification.</title>
        <authorList>
            <person name="Goeker M."/>
        </authorList>
    </citation>
    <scope>NUCLEOTIDE SEQUENCE [LARGE SCALE GENOMIC DNA]</scope>
    <source>
        <strain evidence="1 2">DSM 5391</strain>
    </source>
</reference>
<sequence>MMQRRLSKVDSLHINSAILASVIQIGDSSFINSFSRAIAVHRQKELFFTNEEDFRMHGIFSYSLPLPPIDESISMQFTSLNPIIKVGSIDVTAMSASPVLHIGSSEHIQAEARILHIRQFETAPKTRLTEGRNK</sequence>
<keyword evidence="2" id="KW-1185">Reference proteome</keyword>
<dbReference type="Proteomes" id="UP000531594">
    <property type="component" value="Unassembled WGS sequence"/>
</dbReference>
<name>A0A7X0HMM1_9BACI</name>
<proteinExistence type="predicted"/>
<dbReference type="InterPro" id="IPR024496">
    <property type="entry name" value="Spore_germ_GerPE"/>
</dbReference>
<comment type="caution">
    <text evidence="1">The sequence shown here is derived from an EMBL/GenBank/DDBJ whole genome shotgun (WGS) entry which is preliminary data.</text>
</comment>
<dbReference type="Pfam" id="PF10970">
    <property type="entry name" value="GerPE"/>
    <property type="match status" value="1"/>
</dbReference>
<accession>A0A7X0HMM1</accession>
<dbReference type="AlphaFoldDB" id="A0A7X0HMM1"/>